<dbReference type="AlphaFoldDB" id="A0A0B2SF98"/>
<name>A0A0B2SF98_GLYSO</name>
<gene>
    <name evidence="1" type="ORF">glysoja_043213</name>
</gene>
<sequence length="87" mass="9832">MILTCAVSFPQYVASHINTPIFIVYAAYDSRLDYSVAQEVSVCIQVFLYRNLLSHVHILPSIGKVFDHSTHSCVFLDSKLEDNIDLV</sequence>
<dbReference type="EMBL" id="KN643864">
    <property type="protein sequence ID" value="KHN43690.1"/>
    <property type="molecule type" value="Genomic_DNA"/>
</dbReference>
<accession>A0A0B2SF98</accession>
<evidence type="ECO:0000313" key="1">
    <source>
        <dbReference type="EMBL" id="KHN43690.1"/>
    </source>
</evidence>
<protein>
    <submittedName>
        <fullName evidence="1">Uncharacterized protein</fullName>
    </submittedName>
</protein>
<proteinExistence type="predicted"/>
<organism evidence="1">
    <name type="scientific">Glycine soja</name>
    <name type="common">Wild soybean</name>
    <dbReference type="NCBI Taxonomy" id="3848"/>
    <lineage>
        <taxon>Eukaryota</taxon>
        <taxon>Viridiplantae</taxon>
        <taxon>Streptophyta</taxon>
        <taxon>Embryophyta</taxon>
        <taxon>Tracheophyta</taxon>
        <taxon>Spermatophyta</taxon>
        <taxon>Magnoliopsida</taxon>
        <taxon>eudicotyledons</taxon>
        <taxon>Gunneridae</taxon>
        <taxon>Pentapetalae</taxon>
        <taxon>rosids</taxon>
        <taxon>fabids</taxon>
        <taxon>Fabales</taxon>
        <taxon>Fabaceae</taxon>
        <taxon>Papilionoideae</taxon>
        <taxon>50 kb inversion clade</taxon>
        <taxon>NPAAA clade</taxon>
        <taxon>indigoferoid/millettioid clade</taxon>
        <taxon>Phaseoleae</taxon>
        <taxon>Glycine</taxon>
        <taxon>Glycine subgen. Soja</taxon>
    </lineage>
</organism>
<reference evidence="1" key="1">
    <citation type="submission" date="2014-07" db="EMBL/GenBank/DDBJ databases">
        <title>Identification of a novel salt tolerance gene in wild soybean by whole-genome sequencing.</title>
        <authorList>
            <person name="Lam H.-M."/>
            <person name="Qi X."/>
            <person name="Li M.-W."/>
            <person name="Liu X."/>
            <person name="Xie M."/>
            <person name="Ni M."/>
            <person name="Xu X."/>
        </authorList>
    </citation>
    <scope>NUCLEOTIDE SEQUENCE [LARGE SCALE GENOMIC DNA]</scope>
    <source>
        <tissue evidence="1">Root</tissue>
    </source>
</reference>
<dbReference type="Proteomes" id="UP000053555">
    <property type="component" value="Unassembled WGS sequence"/>
</dbReference>